<protein>
    <submittedName>
        <fullName evidence="2">Uncharacterized protein</fullName>
    </submittedName>
</protein>
<dbReference type="EMBL" id="BGPR01002915">
    <property type="protein sequence ID" value="GBM80987.1"/>
    <property type="molecule type" value="Genomic_DNA"/>
</dbReference>
<dbReference type="Proteomes" id="UP000499080">
    <property type="component" value="Unassembled WGS sequence"/>
</dbReference>
<evidence type="ECO:0000313" key="3">
    <source>
        <dbReference type="Proteomes" id="UP000499080"/>
    </source>
</evidence>
<comment type="caution">
    <text evidence="2">The sequence shown here is derived from an EMBL/GenBank/DDBJ whole genome shotgun (WGS) entry which is preliminary data.</text>
</comment>
<evidence type="ECO:0000313" key="2">
    <source>
        <dbReference type="EMBL" id="GBM80987.1"/>
    </source>
</evidence>
<sequence length="101" mass="11592">MDDKPQLRSYALSLYELYPRFALFLFVRQGTRHGNGATCRNSTDHSPQERTSRFDKAHAVGTARLVGIPPTTVHKYEPRATRGLTSYMPWEQGFRNVEHVV</sequence>
<proteinExistence type="predicted"/>
<feature type="compositionally biased region" description="Basic and acidic residues" evidence="1">
    <location>
        <begin position="42"/>
        <end position="54"/>
    </location>
</feature>
<gene>
    <name evidence="2" type="ORF">AVEN_156801_1</name>
</gene>
<reference evidence="2 3" key="1">
    <citation type="journal article" date="2019" name="Sci. Rep.">
        <title>Orb-weaving spider Araneus ventricosus genome elucidates the spidroin gene catalogue.</title>
        <authorList>
            <person name="Kono N."/>
            <person name="Nakamura H."/>
            <person name="Ohtoshi R."/>
            <person name="Moran D.A.P."/>
            <person name="Shinohara A."/>
            <person name="Yoshida Y."/>
            <person name="Fujiwara M."/>
            <person name="Mori M."/>
            <person name="Tomita M."/>
            <person name="Arakawa K."/>
        </authorList>
    </citation>
    <scope>NUCLEOTIDE SEQUENCE [LARGE SCALE GENOMIC DNA]</scope>
</reference>
<feature type="region of interest" description="Disordered" evidence="1">
    <location>
        <begin position="35"/>
        <end position="54"/>
    </location>
</feature>
<name>A0A4Y2IT79_ARAVE</name>
<accession>A0A4Y2IT79</accession>
<evidence type="ECO:0000256" key="1">
    <source>
        <dbReference type="SAM" id="MobiDB-lite"/>
    </source>
</evidence>
<dbReference type="AlphaFoldDB" id="A0A4Y2IT79"/>
<organism evidence="2 3">
    <name type="scientific">Araneus ventricosus</name>
    <name type="common">Orbweaver spider</name>
    <name type="synonym">Epeira ventricosa</name>
    <dbReference type="NCBI Taxonomy" id="182803"/>
    <lineage>
        <taxon>Eukaryota</taxon>
        <taxon>Metazoa</taxon>
        <taxon>Ecdysozoa</taxon>
        <taxon>Arthropoda</taxon>
        <taxon>Chelicerata</taxon>
        <taxon>Arachnida</taxon>
        <taxon>Araneae</taxon>
        <taxon>Araneomorphae</taxon>
        <taxon>Entelegynae</taxon>
        <taxon>Araneoidea</taxon>
        <taxon>Araneidae</taxon>
        <taxon>Araneus</taxon>
    </lineage>
</organism>
<keyword evidence="3" id="KW-1185">Reference proteome</keyword>